<dbReference type="SUPFAM" id="SSF55729">
    <property type="entry name" value="Acyl-CoA N-acyltransferases (Nat)"/>
    <property type="match status" value="1"/>
</dbReference>
<reference evidence="2 3" key="1">
    <citation type="submission" date="2024-09" db="EMBL/GenBank/DDBJ databases">
        <title>The Natural Products Discovery Center: Release of the First 8490 Sequenced Strains for Exploring Actinobacteria Biosynthetic Diversity.</title>
        <authorList>
            <person name="Kalkreuter E."/>
            <person name="Kautsar S.A."/>
            <person name="Yang D."/>
            <person name="Bader C.D."/>
            <person name="Teijaro C.N."/>
            <person name="Fluegel L."/>
            <person name="Davis C.M."/>
            <person name="Simpson J.R."/>
            <person name="Lauterbach L."/>
            <person name="Steele A.D."/>
            <person name="Gui C."/>
            <person name="Meng S."/>
            <person name="Li G."/>
            <person name="Viehrig K."/>
            <person name="Ye F."/>
            <person name="Su P."/>
            <person name="Kiefer A.F."/>
            <person name="Nichols A."/>
            <person name="Cepeda A.J."/>
            <person name="Yan W."/>
            <person name="Fan B."/>
            <person name="Jiang Y."/>
            <person name="Adhikari A."/>
            <person name="Zheng C.-J."/>
            <person name="Schuster L."/>
            <person name="Cowan T.M."/>
            <person name="Smanski M.J."/>
            <person name="Chevrette M.G."/>
            <person name="De Carvalho L.P.S."/>
            <person name="Shen B."/>
        </authorList>
    </citation>
    <scope>NUCLEOTIDE SEQUENCE [LARGE SCALE GENOMIC DNA]</scope>
    <source>
        <strain evidence="2 3">NPDC058348</strain>
    </source>
</reference>
<dbReference type="Proteomes" id="UP001598448">
    <property type="component" value="Unassembled WGS sequence"/>
</dbReference>
<dbReference type="EC" id="2.3.-.-" evidence="2"/>
<organism evidence="2 3">
    <name type="scientific">Streptomyces albidochromogenes</name>
    <dbReference type="NCBI Taxonomy" id="329524"/>
    <lineage>
        <taxon>Bacteria</taxon>
        <taxon>Bacillati</taxon>
        <taxon>Actinomycetota</taxon>
        <taxon>Actinomycetes</taxon>
        <taxon>Kitasatosporales</taxon>
        <taxon>Streptomycetaceae</taxon>
        <taxon>Streptomyces</taxon>
    </lineage>
</organism>
<keyword evidence="2" id="KW-0012">Acyltransferase</keyword>
<dbReference type="RefSeq" id="WP_386716325.1">
    <property type="nucleotide sequence ID" value="NZ_JBHXIJ010000147.1"/>
</dbReference>
<evidence type="ECO:0000259" key="1">
    <source>
        <dbReference type="PROSITE" id="PS51186"/>
    </source>
</evidence>
<proteinExistence type="predicted"/>
<dbReference type="CDD" id="cd04301">
    <property type="entry name" value="NAT_SF"/>
    <property type="match status" value="1"/>
</dbReference>
<sequence>MDCVIRPVRAGEWARVRELRLAALRDPLASIAFLETYEKAAAQPESFWVERTDRAAEGVGVRQFVAEAGDGRWVGSVSALVERAGSDEVFGGAPAVDQVHLVGVFVRPEARGTGVAQELFRAALQWSWALTEPRVERVRLYVHERNGRAQALYGKAGFVRSGQVVLMPGDASSKEYEMVVERATDSSGNAV</sequence>
<dbReference type="EMBL" id="JBHXIJ010000147">
    <property type="protein sequence ID" value="MFD5101245.1"/>
    <property type="molecule type" value="Genomic_DNA"/>
</dbReference>
<dbReference type="InterPro" id="IPR000182">
    <property type="entry name" value="GNAT_dom"/>
</dbReference>
<name>A0ABW6FPP5_9ACTN</name>
<dbReference type="InterPro" id="IPR016181">
    <property type="entry name" value="Acyl_CoA_acyltransferase"/>
</dbReference>
<accession>A0ABW6FPP5</accession>
<protein>
    <submittedName>
        <fullName evidence="2">GNAT family N-acetyltransferase</fullName>
        <ecNumber evidence="2">2.3.-.-</ecNumber>
    </submittedName>
</protein>
<dbReference type="PANTHER" id="PTHR43617">
    <property type="entry name" value="L-AMINO ACID N-ACETYLTRANSFERASE"/>
    <property type="match status" value="1"/>
</dbReference>
<keyword evidence="2" id="KW-0808">Transferase</keyword>
<evidence type="ECO:0000313" key="3">
    <source>
        <dbReference type="Proteomes" id="UP001598448"/>
    </source>
</evidence>
<dbReference type="GO" id="GO:0016746">
    <property type="term" value="F:acyltransferase activity"/>
    <property type="evidence" value="ECO:0007669"/>
    <property type="project" value="UniProtKB-KW"/>
</dbReference>
<dbReference type="Gene3D" id="3.40.630.30">
    <property type="match status" value="1"/>
</dbReference>
<dbReference type="InterPro" id="IPR050276">
    <property type="entry name" value="MshD_Acetyltransferase"/>
</dbReference>
<gene>
    <name evidence="2" type="ORF">ACFWJN_20105</name>
</gene>
<evidence type="ECO:0000313" key="2">
    <source>
        <dbReference type="EMBL" id="MFD5101245.1"/>
    </source>
</evidence>
<dbReference type="Pfam" id="PF00583">
    <property type="entry name" value="Acetyltransf_1"/>
    <property type="match status" value="1"/>
</dbReference>
<dbReference type="PROSITE" id="PS51186">
    <property type="entry name" value="GNAT"/>
    <property type="match status" value="1"/>
</dbReference>
<feature type="domain" description="N-acetyltransferase" evidence="1">
    <location>
        <begin position="3"/>
        <end position="183"/>
    </location>
</feature>
<keyword evidence="3" id="KW-1185">Reference proteome</keyword>
<comment type="caution">
    <text evidence="2">The sequence shown here is derived from an EMBL/GenBank/DDBJ whole genome shotgun (WGS) entry which is preliminary data.</text>
</comment>